<accession>A0ABU1QJ22</accession>
<proteinExistence type="predicted"/>
<evidence type="ECO:0000313" key="3">
    <source>
        <dbReference type="Proteomes" id="UP001266807"/>
    </source>
</evidence>
<name>A0ABU1QJ22_9BACL</name>
<organism evidence="2 3">
    <name type="scientific">Paenibacillus peoriae</name>
    <dbReference type="NCBI Taxonomy" id="59893"/>
    <lineage>
        <taxon>Bacteria</taxon>
        <taxon>Bacillati</taxon>
        <taxon>Bacillota</taxon>
        <taxon>Bacilli</taxon>
        <taxon>Bacillales</taxon>
        <taxon>Paenibacillaceae</taxon>
        <taxon>Paenibacillus</taxon>
    </lineage>
</organism>
<dbReference type="InterPro" id="IPR001387">
    <property type="entry name" value="Cro/C1-type_HTH"/>
</dbReference>
<feature type="domain" description="HTH cro/C1-type" evidence="1">
    <location>
        <begin position="8"/>
        <end position="63"/>
    </location>
</feature>
<comment type="caution">
    <text evidence="2">The sequence shown here is derived from an EMBL/GenBank/DDBJ whole genome shotgun (WGS) entry which is preliminary data.</text>
</comment>
<dbReference type="CDD" id="cd00093">
    <property type="entry name" value="HTH_XRE"/>
    <property type="match status" value="1"/>
</dbReference>
<gene>
    <name evidence="2" type="ORF">J2W98_003707</name>
</gene>
<evidence type="ECO:0000313" key="2">
    <source>
        <dbReference type="EMBL" id="MDR6779427.1"/>
    </source>
</evidence>
<keyword evidence="3" id="KW-1185">Reference proteome</keyword>
<dbReference type="Pfam" id="PF13443">
    <property type="entry name" value="HTH_26"/>
    <property type="match status" value="1"/>
</dbReference>
<reference evidence="2 3" key="1">
    <citation type="submission" date="2023-07" db="EMBL/GenBank/DDBJ databases">
        <title>Sorghum-associated microbial communities from plants grown in Nebraska, USA.</title>
        <authorList>
            <person name="Schachtman D."/>
        </authorList>
    </citation>
    <scope>NUCLEOTIDE SEQUENCE [LARGE SCALE GENOMIC DNA]</scope>
    <source>
        <strain evidence="2 3">BE143</strain>
    </source>
</reference>
<sequence length="69" mass="7918">MSWVDINLKSILIKFEISEREIARRTGIRQATINNMCNNDVKQISLKNISILCDELGIDISELLTLNKK</sequence>
<dbReference type="EMBL" id="JAVDUG010000004">
    <property type="protein sequence ID" value="MDR6779427.1"/>
    <property type="molecule type" value="Genomic_DNA"/>
</dbReference>
<dbReference type="SUPFAM" id="SSF47413">
    <property type="entry name" value="lambda repressor-like DNA-binding domains"/>
    <property type="match status" value="1"/>
</dbReference>
<dbReference type="PROSITE" id="PS50943">
    <property type="entry name" value="HTH_CROC1"/>
    <property type="match status" value="1"/>
</dbReference>
<evidence type="ECO:0000259" key="1">
    <source>
        <dbReference type="PROSITE" id="PS50943"/>
    </source>
</evidence>
<dbReference type="RefSeq" id="WP_068940387.1">
    <property type="nucleotide sequence ID" value="NZ_JAVDUG010000004.1"/>
</dbReference>
<dbReference type="InterPro" id="IPR010982">
    <property type="entry name" value="Lambda_DNA-bd_dom_sf"/>
</dbReference>
<dbReference type="Proteomes" id="UP001266807">
    <property type="component" value="Unassembled WGS sequence"/>
</dbReference>
<dbReference type="SMART" id="SM00530">
    <property type="entry name" value="HTH_XRE"/>
    <property type="match status" value="1"/>
</dbReference>
<dbReference type="Gene3D" id="1.10.260.40">
    <property type="entry name" value="lambda repressor-like DNA-binding domains"/>
    <property type="match status" value="1"/>
</dbReference>
<protein>
    <submittedName>
        <fullName evidence="2">Transcriptional regulator</fullName>
    </submittedName>
</protein>